<evidence type="ECO:0000313" key="2">
    <source>
        <dbReference type="Proteomes" id="UP000326857"/>
    </source>
</evidence>
<dbReference type="Proteomes" id="UP000326857">
    <property type="component" value="Unassembled WGS sequence"/>
</dbReference>
<accession>A0A5E8A7T4</accession>
<dbReference type="AlphaFoldDB" id="A0A5E8A7T4"/>
<organism evidence="1 2">
    <name type="scientific">Sphingomonas aurantiaca</name>
    <dbReference type="NCBI Taxonomy" id="185949"/>
    <lineage>
        <taxon>Bacteria</taxon>
        <taxon>Pseudomonadati</taxon>
        <taxon>Pseudomonadota</taxon>
        <taxon>Alphaproteobacteria</taxon>
        <taxon>Sphingomonadales</taxon>
        <taxon>Sphingomonadaceae</taxon>
        <taxon>Sphingomonas</taxon>
    </lineage>
</organism>
<dbReference type="EMBL" id="CABVLI010000044">
    <property type="protein sequence ID" value="VVT27063.1"/>
    <property type="molecule type" value="Genomic_DNA"/>
</dbReference>
<gene>
    <name evidence="1" type="ORF">SPHINGO391_490263</name>
</gene>
<protein>
    <submittedName>
        <fullName evidence="1">Uncharacterized protein</fullName>
    </submittedName>
</protein>
<sequence>MLRLHVLAGCFQPPHRLTTILSNQL</sequence>
<name>A0A5E8A7T4_9SPHN</name>
<evidence type="ECO:0000313" key="1">
    <source>
        <dbReference type="EMBL" id="VVT27063.1"/>
    </source>
</evidence>
<proteinExistence type="predicted"/>
<reference evidence="1 2" key="1">
    <citation type="submission" date="2019-09" db="EMBL/GenBank/DDBJ databases">
        <authorList>
            <person name="Dittami M. S."/>
        </authorList>
    </citation>
    <scope>NUCLEOTIDE SEQUENCE [LARGE SCALE GENOMIC DNA]</scope>
    <source>
        <strain evidence="1">SPHINGO391</strain>
    </source>
</reference>